<gene>
    <name evidence="2" type="ORF">ASPWEDRAFT_176499</name>
</gene>
<evidence type="ECO:0008006" key="4">
    <source>
        <dbReference type="Google" id="ProtNLM"/>
    </source>
</evidence>
<dbReference type="VEuPathDB" id="FungiDB:ASPWEDRAFT_176499"/>
<sequence>MRFSIASLSLFLAVIGSAAAMPAAEPTEQIDQTDQLARRASCGMAYSGLSNCKKYCGGGTCHVIALGPLHKCNC</sequence>
<evidence type="ECO:0000313" key="2">
    <source>
        <dbReference type="EMBL" id="OJJ31424.1"/>
    </source>
</evidence>
<dbReference type="EMBL" id="KV878216">
    <property type="protein sequence ID" value="OJJ31424.1"/>
    <property type="molecule type" value="Genomic_DNA"/>
</dbReference>
<keyword evidence="3" id="KW-1185">Reference proteome</keyword>
<name>A0A1L9R926_ASPWE</name>
<accession>A0A1L9R926</accession>
<keyword evidence="1" id="KW-0732">Signal</keyword>
<dbReference type="AlphaFoldDB" id="A0A1L9R926"/>
<dbReference type="OrthoDB" id="4520316at2759"/>
<evidence type="ECO:0000313" key="3">
    <source>
        <dbReference type="Proteomes" id="UP000184383"/>
    </source>
</evidence>
<reference evidence="3" key="1">
    <citation type="journal article" date="2017" name="Genome Biol.">
        <title>Comparative genomics reveals high biological diversity and specific adaptations in the industrially and medically important fungal genus Aspergillus.</title>
        <authorList>
            <person name="de Vries R.P."/>
            <person name="Riley R."/>
            <person name="Wiebenga A."/>
            <person name="Aguilar-Osorio G."/>
            <person name="Amillis S."/>
            <person name="Uchima C.A."/>
            <person name="Anderluh G."/>
            <person name="Asadollahi M."/>
            <person name="Askin M."/>
            <person name="Barry K."/>
            <person name="Battaglia E."/>
            <person name="Bayram O."/>
            <person name="Benocci T."/>
            <person name="Braus-Stromeyer S.A."/>
            <person name="Caldana C."/>
            <person name="Canovas D."/>
            <person name="Cerqueira G.C."/>
            <person name="Chen F."/>
            <person name="Chen W."/>
            <person name="Choi C."/>
            <person name="Clum A."/>
            <person name="Dos Santos R.A."/>
            <person name="Damasio A.R."/>
            <person name="Diallinas G."/>
            <person name="Emri T."/>
            <person name="Fekete E."/>
            <person name="Flipphi M."/>
            <person name="Freyberg S."/>
            <person name="Gallo A."/>
            <person name="Gournas C."/>
            <person name="Habgood R."/>
            <person name="Hainaut M."/>
            <person name="Harispe M.L."/>
            <person name="Henrissat B."/>
            <person name="Hilden K.S."/>
            <person name="Hope R."/>
            <person name="Hossain A."/>
            <person name="Karabika E."/>
            <person name="Karaffa L."/>
            <person name="Karanyi Z."/>
            <person name="Krasevec N."/>
            <person name="Kuo A."/>
            <person name="Kusch H."/>
            <person name="LaButti K."/>
            <person name="Lagendijk E.L."/>
            <person name="Lapidus A."/>
            <person name="Levasseur A."/>
            <person name="Lindquist E."/>
            <person name="Lipzen A."/>
            <person name="Logrieco A.F."/>
            <person name="MacCabe A."/>
            <person name="Maekelae M.R."/>
            <person name="Malavazi I."/>
            <person name="Melin P."/>
            <person name="Meyer V."/>
            <person name="Mielnichuk N."/>
            <person name="Miskei M."/>
            <person name="Molnar A.P."/>
            <person name="Mule G."/>
            <person name="Ngan C.Y."/>
            <person name="Orejas M."/>
            <person name="Orosz E."/>
            <person name="Ouedraogo J.P."/>
            <person name="Overkamp K.M."/>
            <person name="Park H.-S."/>
            <person name="Perrone G."/>
            <person name="Piumi F."/>
            <person name="Punt P.J."/>
            <person name="Ram A.F."/>
            <person name="Ramon A."/>
            <person name="Rauscher S."/>
            <person name="Record E."/>
            <person name="Riano-Pachon D.M."/>
            <person name="Robert V."/>
            <person name="Roehrig J."/>
            <person name="Ruller R."/>
            <person name="Salamov A."/>
            <person name="Salih N.S."/>
            <person name="Samson R.A."/>
            <person name="Sandor E."/>
            <person name="Sanguinetti M."/>
            <person name="Schuetze T."/>
            <person name="Sepcic K."/>
            <person name="Shelest E."/>
            <person name="Sherlock G."/>
            <person name="Sophianopoulou V."/>
            <person name="Squina F.M."/>
            <person name="Sun H."/>
            <person name="Susca A."/>
            <person name="Todd R.B."/>
            <person name="Tsang A."/>
            <person name="Unkles S.E."/>
            <person name="van de Wiele N."/>
            <person name="van Rossen-Uffink D."/>
            <person name="Oliveira J.V."/>
            <person name="Vesth T.C."/>
            <person name="Visser J."/>
            <person name="Yu J.-H."/>
            <person name="Zhou M."/>
            <person name="Andersen M.R."/>
            <person name="Archer D.B."/>
            <person name="Baker S.E."/>
            <person name="Benoit I."/>
            <person name="Brakhage A.A."/>
            <person name="Braus G.H."/>
            <person name="Fischer R."/>
            <person name="Frisvad J.C."/>
            <person name="Goldman G.H."/>
            <person name="Houbraken J."/>
            <person name="Oakley B."/>
            <person name="Pocsi I."/>
            <person name="Scazzocchio C."/>
            <person name="Seiboth B."/>
            <person name="vanKuyk P.A."/>
            <person name="Wortman J."/>
            <person name="Dyer P.S."/>
            <person name="Grigoriev I.V."/>
        </authorList>
    </citation>
    <scope>NUCLEOTIDE SEQUENCE [LARGE SCALE GENOMIC DNA]</scope>
    <source>
        <strain evidence="3">DTO 134E9</strain>
    </source>
</reference>
<feature type="signal peptide" evidence="1">
    <location>
        <begin position="1"/>
        <end position="20"/>
    </location>
</feature>
<evidence type="ECO:0000256" key="1">
    <source>
        <dbReference type="SAM" id="SignalP"/>
    </source>
</evidence>
<dbReference type="RefSeq" id="XP_040685101.1">
    <property type="nucleotide sequence ID" value="XM_040831519.1"/>
</dbReference>
<dbReference type="Proteomes" id="UP000184383">
    <property type="component" value="Unassembled WGS sequence"/>
</dbReference>
<proteinExistence type="predicted"/>
<organism evidence="2 3">
    <name type="scientific">Aspergillus wentii DTO 134E9</name>
    <dbReference type="NCBI Taxonomy" id="1073089"/>
    <lineage>
        <taxon>Eukaryota</taxon>
        <taxon>Fungi</taxon>
        <taxon>Dikarya</taxon>
        <taxon>Ascomycota</taxon>
        <taxon>Pezizomycotina</taxon>
        <taxon>Eurotiomycetes</taxon>
        <taxon>Eurotiomycetidae</taxon>
        <taxon>Eurotiales</taxon>
        <taxon>Aspergillaceae</taxon>
        <taxon>Aspergillus</taxon>
        <taxon>Aspergillus subgen. Cremei</taxon>
    </lineage>
</organism>
<protein>
    <recommendedName>
        <fullName evidence="4">Invertebrate defensins family profile domain-containing protein</fullName>
    </recommendedName>
</protein>
<feature type="chain" id="PRO_5013313187" description="Invertebrate defensins family profile domain-containing protein" evidence="1">
    <location>
        <begin position="21"/>
        <end position="74"/>
    </location>
</feature>
<dbReference type="GeneID" id="63747367"/>